<sequence>MTRKFCFIFLFLGLTNSQVFSQNKLKTENVILVTMDGMRWQEVFGGVDSTLIRTKKYTPDTSALIRQFWAADPVSRRTKLMPFLWELAQNQGQLYGNRWENNYVNCTNSMWFSYPGYNEILTGSHDDEHIKSNSKTPNPNTTILEFLNKQPAWKGKVAAFGSWDVFPFIENYARSGVYVNAGYELSKDEPLSDREKLINELQETLPREWEGVRFDALTYQLAKEYLKKHRPKMLFLALGETDDFAHDARYDHYLKSAKATDDILRDLWGYLQAQPQYKGKTTLILTTDHGRGDIIKSQWTGHGDEIKDAGEIWMAVIGPDTPVLGEVKSPGQLYQNQVAQTIARYLGTTFVGNRPAGEYLKSAFK</sequence>
<dbReference type="InterPro" id="IPR017850">
    <property type="entry name" value="Alkaline_phosphatase_core_sf"/>
</dbReference>
<feature type="chain" id="PRO_5020916797" evidence="1">
    <location>
        <begin position="22"/>
        <end position="365"/>
    </location>
</feature>
<dbReference type="EMBL" id="SMJU01000001">
    <property type="protein sequence ID" value="TDB69020.1"/>
    <property type="molecule type" value="Genomic_DNA"/>
</dbReference>
<dbReference type="AlphaFoldDB" id="A0A4R4KL22"/>
<evidence type="ECO:0000313" key="4">
    <source>
        <dbReference type="Proteomes" id="UP000295706"/>
    </source>
</evidence>
<evidence type="ECO:0000259" key="2">
    <source>
        <dbReference type="Pfam" id="PF00884"/>
    </source>
</evidence>
<dbReference type="Gene3D" id="3.40.720.10">
    <property type="entry name" value="Alkaline Phosphatase, subunit A"/>
    <property type="match status" value="1"/>
</dbReference>
<comment type="caution">
    <text evidence="3">The sequence shown here is derived from an EMBL/GenBank/DDBJ whole genome shotgun (WGS) entry which is preliminary data.</text>
</comment>
<organism evidence="3 4">
    <name type="scientific">Arundinibacter roseus</name>
    <dbReference type="NCBI Taxonomy" id="2070510"/>
    <lineage>
        <taxon>Bacteria</taxon>
        <taxon>Pseudomonadati</taxon>
        <taxon>Bacteroidota</taxon>
        <taxon>Cytophagia</taxon>
        <taxon>Cytophagales</taxon>
        <taxon>Spirosomataceae</taxon>
        <taxon>Arundinibacter</taxon>
    </lineage>
</organism>
<dbReference type="Proteomes" id="UP000295706">
    <property type="component" value="Unassembled WGS sequence"/>
</dbReference>
<keyword evidence="1" id="KW-0732">Signal</keyword>
<dbReference type="InterPro" id="IPR000917">
    <property type="entry name" value="Sulfatase_N"/>
</dbReference>
<gene>
    <name evidence="3" type="ORF">EZE20_01420</name>
</gene>
<evidence type="ECO:0000313" key="3">
    <source>
        <dbReference type="EMBL" id="TDB69020.1"/>
    </source>
</evidence>
<proteinExistence type="predicted"/>
<reference evidence="3 4" key="1">
    <citation type="submission" date="2019-02" db="EMBL/GenBank/DDBJ databases">
        <title>Arundinibacter roseus gen. nov., sp. nov., a new member of the family Cytophagaceae.</title>
        <authorList>
            <person name="Szuroczki S."/>
            <person name="Khayer B."/>
            <person name="Sproer C."/>
            <person name="Toumi M."/>
            <person name="Szabo A."/>
            <person name="Felfoldi T."/>
            <person name="Schumann P."/>
            <person name="Toth E."/>
        </authorList>
    </citation>
    <scope>NUCLEOTIDE SEQUENCE [LARGE SCALE GENOMIC DNA]</scope>
    <source>
        <strain evidence="3 4">DMA-k-7a</strain>
    </source>
</reference>
<dbReference type="Pfam" id="PF00884">
    <property type="entry name" value="Sulfatase"/>
    <property type="match status" value="1"/>
</dbReference>
<keyword evidence="4" id="KW-1185">Reference proteome</keyword>
<evidence type="ECO:0000256" key="1">
    <source>
        <dbReference type="SAM" id="SignalP"/>
    </source>
</evidence>
<protein>
    <submittedName>
        <fullName evidence="3">Phosphoglyceromutase</fullName>
    </submittedName>
</protein>
<feature type="domain" description="Sulfatase N-terminal" evidence="2">
    <location>
        <begin position="29"/>
        <end position="291"/>
    </location>
</feature>
<dbReference type="SUPFAM" id="SSF53649">
    <property type="entry name" value="Alkaline phosphatase-like"/>
    <property type="match status" value="1"/>
</dbReference>
<feature type="signal peptide" evidence="1">
    <location>
        <begin position="1"/>
        <end position="21"/>
    </location>
</feature>
<dbReference type="RefSeq" id="WP_132113700.1">
    <property type="nucleotide sequence ID" value="NZ_SMJU01000001.1"/>
</dbReference>
<accession>A0A4R4KL22</accession>
<name>A0A4R4KL22_9BACT</name>
<dbReference type="OrthoDB" id="9791578at2"/>